<dbReference type="RefSeq" id="WP_203939034.1">
    <property type="nucleotide sequence ID" value="NZ_BAAAGJ010000002.1"/>
</dbReference>
<organism evidence="3 4">
    <name type="scientific">Spirilliplanes yamanashiensis</name>
    <dbReference type="NCBI Taxonomy" id="42233"/>
    <lineage>
        <taxon>Bacteria</taxon>
        <taxon>Bacillati</taxon>
        <taxon>Actinomycetota</taxon>
        <taxon>Actinomycetes</taxon>
        <taxon>Micromonosporales</taxon>
        <taxon>Micromonosporaceae</taxon>
        <taxon>Spirilliplanes</taxon>
    </lineage>
</organism>
<proteinExistence type="predicted"/>
<sequence length="180" mass="18841">MESRLNVAGNPIYPMLVMFPLGLLVTATIFDIADLAGGPALLGTVAYWHVAAGLVGGVCAGLAGMVDLLATRYGSRARRTAVTYGLVAFGVLMLFAVVLMVRMRDPHRAAGGALLLLELLTLASGVLLARFGDRLLDRALASARRGTHRAAARRAGTDAVDSALSAAQTVVMRRPTAERA</sequence>
<feature type="transmembrane region" description="Helical" evidence="1">
    <location>
        <begin position="45"/>
        <end position="69"/>
    </location>
</feature>
<dbReference type="EMBL" id="BOOY01000025">
    <property type="protein sequence ID" value="GIJ03763.1"/>
    <property type="molecule type" value="Genomic_DNA"/>
</dbReference>
<evidence type="ECO:0000313" key="3">
    <source>
        <dbReference type="EMBL" id="GIJ03763.1"/>
    </source>
</evidence>
<comment type="caution">
    <text evidence="3">The sequence shown here is derived from an EMBL/GenBank/DDBJ whole genome shotgun (WGS) entry which is preliminary data.</text>
</comment>
<feature type="domain" description="DUF2231" evidence="2">
    <location>
        <begin position="9"/>
        <end position="135"/>
    </location>
</feature>
<gene>
    <name evidence="3" type="ORF">Sya03_31150</name>
</gene>
<dbReference type="Pfam" id="PF09990">
    <property type="entry name" value="DUF2231"/>
    <property type="match status" value="1"/>
</dbReference>
<dbReference type="AlphaFoldDB" id="A0A8J4DJZ7"/>
<name>A0A8J4DJZ7_9ACTN</name>
<dbReference type="InterPro" id="IPR019251">
    <property type="entry name" value="DUF2231_TM"/>
</dbReference>
<accession>A0A8J4DJZ7</accession>
<feature type="transmembrane region" description="Helical" evidence="1">
    <location>
        <begin position="109"/>
        <end position="129"/>
    </location>
</feature>
<evidence type="ECO:0000256" key="1">
    <source>
        <dbReference type="SAM" id="Phobius"/>
    </source>
</evidence>
<keyword evidence="4" id="KW-1185">Reference proteome</keyword>
<keyword evidence="1" id="KW-0812">Transmembrane</keyword>
<feature type="transmembrane region" description="Helical" evidence="1">
    <location>
        <begin position="12"/>
        <end position="33"/>
    </location>
</feature>
<reference evidence="3" key="1">
    <citation type="submission" date="2021-01" db="EMBL/GenBank/DDBJ databases">
        <title>Whole genome shotgun sequence of Spirilliplanes yamanashiensis NBRC 15828.</title>
        <authorList>
            <person name="Komaki H."/>
            <person name="Tamura T."/>
        </authorList>
    </citation>
    <scope>NUCLEOTIDE SEQUENCE</scope>
    <source>
        <strain evidence="3">NBRC 15828</strain>
    </source>
</reference>
<feature type="transmembrane region" description="Helical" evidence="1">
    <location>
        <begin position="81"/>
        <end position="103"/>
    </location>
</feature>
<dbReference type="Proteomes" id="UP000652013">
    <property type="component" value="Unassembled WGS sequence"/>
</dbReference>
<keyword evidence="1" id="KW-0472">Membrane</keyword>
<evidence type="ECO:0000259" key="2">
    <source>
        <dbReference type="Pfam" id="PF09990"/>
    </source>
</evidence>
<protein>
    <recommendedName>
        <fullName evidence="2">DUF2231 domain-containing protein</fullName>
    </recommendedName>
</protein>
<evidence type="ECO:0000313" key="4">
    <source>
        <dbReference type="Proteomes" id="UP000652013"/>
    </source>
</evidence>
<keyword evidence="1" id="KW-1133">Transmembrane helix</keyword>